<dbReference type="PANTHER" id="PTHR38591">
    <property type="entry name" value="HYDROLASE"/>
    <property type="match status" value="1"/>
</dbReference>
<accession>A0A1F6C431</accession>
<dbReference type="PANTHER" id="PTHR38591:SF1">
    <property type="entry name" value="BLL1000 PROTEIN"/>
    <property type="match status" value="1"/>
</dbReference>
<sequence length="371" mass="41891">MFNRVFLYLCLFAGTIYAEEWKAARPDYAWSFPQDHWAREGYRTEWWYFTGRLSAEGDPARRFGYQFTFFRVGLLTGRPDLASDWAARDLIVGHAAVSDLTAGRRVFSEALYRAVPLLGGFNVYPDPLIAWSRGPAGTDGQWTLLWNGEAFDFEMRDDAQGAAFRLSTRPLKPLVFQGPNGYSRKGRGPTAASQYYSFTRLRTEGTLSLNGRQWRVRGESWMDKEFGSNQLGKDQVGWDWFSLQMDDGREVMLYLLRNAAGGVDFARGTLVTKAGEARHLTPEAWRVRAVKTWKSPHTGAEYPARWVVELPGEGLRGEVAPELADHENRARLAGGLFYWEGAVSVLDARGERVGRGYVELTGYGTKNRPGI</sequence>
<dbReference type="EMBL" id="MFKF01000422">
    <property type="protein sequence ID" value="OGG43940.1"/>
    <property type="molecule type" value="Genomic_DNA"/>
</dbReference>
<dbReference type="Proteomes" id="UP000178606">
    <property type="component" value="Unassembled WGS sequence"/>
</dbReference>
<dbReference type="Gene3D" id="2.40.370.10">
    <property type="entry name" value="AttH-like domain"/>
    <property type="match status" value="2"/>
</dbReference>
<reference evidence="2 3" key="1">
    <citation type="journal article" date="2016" name="Nat. Commun.">
        <title>Thousands of microbial genomes shed light on interconnected biogeochemical processes in an aquifer system.</title>
        <authorList>
            <person name="Anantharaman K."/>
            <person name="Brown C.T."/>
            <person name="Hug L.A."/>
            <person name="Sharon I."/>
            <person name="Castelle C.J."/>
            <person name="Probst A.J."/>
            <person name="Thomas B.C."/>
            <person name="Singh A."/>
            <person name="Wilkins M.J."/>
            <person name="Karaoz U."/>
            <person name="Brodie E.L."/>
            <person name="Williams K.H."/>
            <person name="Hubbard S.S."/>
            <person name="Banfield J.F."/>
        </authorList>
    </citation>
    <scope>NUCLEOTIDE SEQUENCE [LARGE SCALE GENOMIC DNA]</scope>
    <source>
        <strain evidence="3">RIFCSPLOWO2_12_FULL_64_10</strain>
    </source>
</reference>
<protein>
    <recommendedName>
        <fullName evidence="1">AttH domain-containing protein</fullName>
    </recommendedName>
</protein>
<evidence type="ECO:0000313" key="3">
    <source>
        <dbReference type="Proteomes" id="UP000178606"/>
    </source>
</evidence>
<proteinExistence type="predicted"/>
<gene>
    <name evidence="2" type="ORF">A3F84_18855</name>
</gene>
<name>A0A1F6C431_HANXR</name>
<dbReference type="SUPFAM" id="SSF159245">
    <property type="entry name" value="AttH-like"/>
    <property type="match status" value="1"/>
</dbReference>
<dbReference type="InterPro" id="IPR023374">
    <property type="entry name" value="AttH-like_dom_sf"/>
</dbReference>
<dbReference type="InterPro" id="IPR010791">
    <property type="entry name" value="AttH_dom"/>
</dbReference>
<evidence type="ECO:0000313" key="2">
    <source>
        <dbReference type="EMBL" id="OGG43940.1"/>
    </source>
</evidence>
<dbReference type="Pfam" id="PF07143">
    <property type="entry name" value="CrtC"/>
    <property type="match status" value="1"/>
</dbReference>
<feature type="domain" description="AttH" evidence="1">
    <location>
        <begin position="44"/>
        <end position="228"/>
    </location>
</feature>
<dbReference type="Pfam" id="PF17186">
    <property type="entry name" value="Lipocalin_9"/>
    <property type="match status" value="1"/>
</dbReference>
<dbReference type="AlphaFoldDB" id="A0A1F6C431"/>
<comment type="caution">
    <text evidence="2">The sequence shown here is derived from an EMBL/GenBank/DDBJ whole genome shotgun (WGS) entry which is preliminary data.</text>
</comment>
<evidence type="ECO:0000259" key="1">
    <source>
        <dbReference type="Pfam" id="PF07143"/>
    </source>
</evidence>
<organism evidence="2 3">
    <name type="scientific">Handelsmanbacteria sp. (strain RIFCSPLOWO2_12_FULL_64_10)</name>
    <dbReference type="NCBI Taxonomy" id="1817868"/>
    <lineage>
        <taxon>Bacteria</taxon>
        <taxon>Candidatus Handelsmaniibacteriota</taxon>
    </lineage>
</organism>